<dbReference type="Proteomes" id="UP000541558">
    <property type="component" value="Unassembled WGS sequence"/>
</dbReference>
<comment type="caution">
    <text evidence="3">The sequence shown here is derived from an EMBL/GenBank/DDBJ whole genome shotgun (WGS) entry which is preliminary data.</text>
</comment>
<feature type="signal peptide" evidence="2">
    <location>
        <begin position="1"/>
        <end position="20"/>
    </location>
</feature>
<keyword evidence="2" id="KW-0732">Signal</keyword>
<feature type="compositionally biased region" description="Low complexity" evidence="1">
    <location>
        <begin position="290"/>
        <end position="304"/>
    </location>
</feature>
<keyword evidence="4" id="KW-1185">Reference proteome</keyword>
<proteinExistence type="predicted"/>
<evidence type="ECO:0000313" key="3">
    <source>
        <dbReference type="EMBL" id="KAF5317313.1"/>
    </source>
</evidence>
<sequence length="304" mass="32641">MKLFSWLSISASFLALGSFAAPVDFATEYPDLVARAPNLALSLNEWKKKVKKPDGTEEITEWHFGFLLHAQGGPTIPADGSRPSKLPVLNWIVGGPNGHCMVYDESETSQRYSQDSIKVTTNIIPAGGEADDAALRLAISKIFNTVKSQIKTNAPFKNCLDSTIPALELLKKAKYITQADFDKFNRFWYDNAKEVRKATNSIIYKMCGLLRRELGDDSELLEKRAPRCAGVKAGKGLKGGKGGPGPVKKSAIKKGGVGPAKKPLAKVTPPASKVGGGKKATALAVKPKGKGPMPKPNAKPSGRK</sequence>
<evidence type="ECO:0000256" key="1">
    <source>
        <dbReference type="SAM" id="MobiDB-lite"/>
    </source>
</evidence>
<reference evidence="3 4" key="1">
    <citation type="journal article" date="2020" name="ISME J.">
        <title>Uncovering the hidden diversity of litter-decomposition mechanisms in mushroom-forming fungi.</title>
        <authorList>
            <person name="Floudas D."/>
            <person name="Bentzer J."/>
            <person name="Ahren D."/>
            <person name="Johansson T."/>
            <person name="Persson P."/>
            <person name="Tunlid A."/>
        </authorList>
    </citation>
    <scope>NUCLEOTIDE SEQUENCE [LARGE SCALE GENOMIC DNA]</scope>
    <source>
        <strain evidence="3 4">CBS 175.51</strain>
    </source>
</reference>
<organism evidence="3 4">
    <name type="scientific">Ephemerocybe angulata</name>
    <dbReference type="NCBI Taxonomy" id="980116"/>
    <lineage>
        <taxon>Eukaryota</taxon>
        <taxon>Fungi</taxon>
        <taxon>Dikarya</taxon>
        <taxon>Basidiomycota</taxon>
        <taxon>Agaricomycotina</taxon>
        <taxon>Agaricomycetes</taxon>
        <taxon>Agaricomycetidae</taxon>
        <taxon>Agaricales</taxon>
        <taxon>Agaricineae</taxon>
        <taxon>Psathyrellaceae</taxon>
        <taxon>Ephemerocybe</taxon>
    </lineage>
</organism>
<evidence type="ECO:0000313" key="4">
    <source>
        <dbReference type="Proteomes" id="UP000541558"/>
    </source>
</evidence>
<protein>
    <submittedName>
        <fullName evidence="3">Uncharacterized protein</fullName>
    </submittedName>
</protein>
<name>A0A8H5B674_9AGAR</name>
<feature type="compositionally biased region" description="Gly residues" evidence="1">
    <location>
        <begin position="236"/>
        <end position="245"/>
    </location>
</feature>
<dbReference type="AlphaFoldDB" id="A0A8H5B674"/>
<dbReference type="OrthoDB" id="10319418at2759"/>
<accession>A0A8H5B674</accession>
<feature type="chain" id="PRO_5034485019" evidence="2">
    <location>
        <begin position="21"/>
        <end position="304"/>
    </location>
</feature>
<evidence type="ECO:0000256" key="2">
    <source>
        <dbReference type="SAM" id="SignalP"/>
    </source>
</evidence>
<gene>
    <name evidence="3" type="ORF">D9611_003626</name>
</gene>
<feature type="region of interest" description="Disordered" evidence="1">
    <location>
        <begin position="233"/>
        <end position="304"/>
    </location>
</feature>
<dbReference type="EMBL" id="JAACJK010000219">
    <property type="protein sequence ID" value="KAF5317313.1"/>
    <property type="molecule type" value="Genomic_DNA"/>
</dbReference>